<dbReference type="Pfam" id="PF00970">
    <property type="entry name" value="FAD_binding_6"/>
    <property type="match status" value="1"/>
</dbReference>
<feature type="domain" description="DOMON" evidence="17">
    <location>
        <begin position="570"/>
        <end position="694"/>
    </location>
</feature>
<comment type="cofactor">
    <cofactor evidence="1">
        <name>FAD</name>
        <dbReference type="ChEBI" id="CHEBI:57692"/>
    </cofactor>
</comment>
<keyword evidence="10 14" id="KW-0472">Membrane</keyword>
<dbReference type="Gene3D" id="3.40.50.80">
    <property type="entry name" value="Nucleotide-binding domain of ferredoxin-NADP reductase (FNR) module"/>
    <property type="match status" value="1"/>
</dbReference>
<dbReference type="GO" id="GO:0046872">
    <property type="term" value="F:metal ion binding"/>
    <property type="evidence" value="ECO:0007669"/>
    <property type="project" value="UniProtKB-KW"/>
</dbReference>
<dbReference type="InterPro" id="IPR010255">
    <property type="entry name" value="Haem_peroxidase_sf"/>
</dbReference>
<feature type="chain" id="PRO_5040341762" evidence="15">
    <location>
        <begin position="28"/>
        <end position="1564"/>
    </location>
</feature>
<dbReference type="Gene3D" id="1.20.120.1770">
    <property type="match status" value="1"/>
</dbReference>
<feature type="binding site" description="axial binding residue" evidence="12">
    <location>
        <position position="359"/>
    </location>
    <ligand>
        <name>heme b</name>
        <dbReference type="ChEBI" id="CHEBI:60344"/>
    </ligand>
    <ligandPart>
        <name>Fe</name>
        <dbReference type="ChEBI" id="CHEBI:18248"/>
    </ligandPart>
</feature>
<evidence type="ECO:0000256" key="7">
    <source>
        <dbReference type="ARBA" id="ARBA00022982"/>
    </source>
</evidence>
<evidence type="ECO:0000256" key="15">
    <source>
        <dbReference type="SAM" id="SignalP"/>
    </source>
</evidence>
<evidence type="ECO:0000256" key="14">
    <source>
        <dbReference type="SAM" id="Phobius"/>
    </source>
</evidence>
<evidence type="ECO:0000256" key="1">
    <source>
        <dbReference type="ARBA" id="ARBA00001974"/>
    </source>
</evidence>
<dbReference type="PROSITE" id="PS50255">
    <property type="entry name" value="CYTOCHROME_B5_2"/>
    <property type="match status" value="1"/>
</dbReference>
<evidence type="ECO:0000256" key="10">
    <source>
        <dbReference type="ARBA" id="ARBA00023136"/>
    </source>
</evidence>
<dbReference type="SUPFAM" id="SSF55856">
    <property type="entry name" value="Cytochrome b5-like heme/steroid binding domain"/>
    <property type="match status" value="1"/>
</dbReference>
<dbReference type="InterPro" id="IPR017927">
    <property type="entry name" value="FAD-bd_FR_type"/>
</dbReference>
<dbReference type="PROSITE" id="PS50292">
    <property type="entry name" value="PEROXIDASE_3"/>
    <property type="match status" value="1"/>
</dbReference>
<evidence type="ECO:0000259" key="18">
    <source>
        <dbReference type="PROSITE" id="PS50939"/>
    </source>
</evidence>
<sequence length="1564" mass="176977">MMIKNKLIKSLFHVIIFIILFVTKTCQEYRPISGEGNNKLNPLDGVSKTPFIRELPSESRFADQATSKMISTPGEYGEAIVPDTLTTCSAQLPANTFPLPRCVSNKVAAMTLKVDDSFNFQLLEKFKSKRKNSHILTYWAFFVRMDIVASPANGPTYSEGIYIPQDDKDYLSSYRNGPSADTFGYTSTAFPFNRSVADGGQTGVNMVTSFLDASTIYGNNEIDLQKLRDVNNNGKMKLEYFETPDGQFGYPPQSADGEFITGITAKTKNVFTDMFATIFLREHNRLCDELFKIHGNNWDDVKYFQEARRWIIAFIQRITYYEYLGTALGSNLPPYKEYNPDLRPIIDTFFASVTFRYAHSEISDFYNMVNERGDLLSVLSLHDLKTNGLLATYGVPTIALSLALQIRPIYVDITALDLVRGRDHGIPSYNDARVAFGLSKKLTWAEISSDPEVQKRLEETYGTIDRVEAFMGGLAEDHVNGGNYGELFSKSFVESWSKIRDSDRFWYESKDAGFSKDELSIIQKTTLLQIFERNTPQYVTYPQNLWFVQPPIPQTKPDNKEFKGSNTLADGFNLQWTVEGSDITFLITMNSENSWFGIGFNPDTEAAMLDTDMMIFYNQDVNNKPSVVGRNYKGIGRAIRPKELPDNDQILTILDSKTKVENGITQVLVKRPLNAKNRKSIDGSIEMVYAWNPTSNVLTYHGGNRGKKTINFKTGETSNSYSKQRKLLLMHGIVMFIIWGILFPGSVWIVRYLRHKDSYMSQHRNLNLFGGAIVATFGAVAMSAVDVHAASPHAILGLIIFTVMAFQIALGLLAIWGLANVESAATGVVRHLKHLHFYLGATVLIAAWTQIFLGLIKYGADEAYIWTYLVWLILIGFVITASEFYYKIKNMQFLWPVRQTDDSSERIRACIPHKFYEHLPAITWSEFNQRVMTGASLVIAEGLVFDIHKWIPIHPGGQKILQRVIGTDITNDFFFDPSVVTVINRNFSNEYDDKQQQSSISVLTDNNYKDKRQHETKHKPYNMANAVDMINSTAFRHRRVAMHRHSKFATSKLATMVIARILDSEEDMNIKGPPSISLHKTELLSELPHQHSPHIFRRYILTNIETASRYDAERPVKKFTFQVIHPKDRLPRFLPGDYIEIMSYANNQVAIRSYTPLQGPTDNSFCILVKIYKDGVMSQHLNRQLRNFEIKVRGPFDIADRVLNAPYSPPIQQAGSIISRPSSPSTALSPIRAFSTGSNVRGRDNRSFNQPSLNNSGIGNSNIGVDNMNSLLDGRSGILLNKERDDLCWEHLFMVCGGTGITPMLQLIQYHLDKSANANFNLYLLNANDTIADLIQPKYLDYLCQILKGKLKITYILSKPPPIWRGLTGMIDETLLYDWISQNYSAPPPAIPPRLSVASGSGSVLSASTLISNSYQHHHTTSGANNSNNDQFHDIVEVVEHDGQDQIYNNDENQYDPQHRRAPNRVLPPPIQVSSTQSSSNPRPYSSNSQYIPYYFSPLHNNALSHQTNEMIMLNERHNYMKSLSTDATQIKLIVCGSSLFNDNIRRSLEKLGFPIDDKAIFIT</sequence>
<dbReference type="InterPro" id="IPR036400">
    <property type="entry name" value="Cyt_B5-like_heme/steroid_sf"/>
</dbReference>
<evidence type="ECO:0000256" key="3">
    <source>
        <dbReference type="ARBA" id="ARBA00004613"/>
    </source>
</evidence>
<feature type="transmembrane region" description="Helical" evidence="14">
    <location>
        <begin position="865"/>
        <end position="886"/>
    </location>
</feature>
<evidence type="ECO:0000259" key="16">
    <source>
        <dbReference type="PROSITE" id="PS50255"/>
    </source>
</evidence>
<evidence type="ECO:0000256" key="6">
    <source>
        <dbReference type="ARBA" id="ARBA00022692"/>
    </source>
</evidence>
<dbReference type="SMART" id="SM00665">
    <property type="entry name" value="B561"/>
    <property type="match status" value="1"/>
</dbReference>
<feature type="signal peptide" evidence="15">
    <location>
        <begin position="1"/>
        <end position="27"/>
    </location>
</feature>
<dbReference type="InterPro" id="IPR037120">
    <property type="entry name" value="Haem_peroxidase_sf_animal"/>
</dbReference>
<feature type="region of interest" description="Disordered" evidence="13">
    <location>
        <begin position="1447"/>
        <end position="1485"/>
    </location>
</feature>
<organism evidence="20 21">
    <name type="scientific">Funneliformis caledonium</name>
    <dbReference type="NCBI Taxonomy" id="1117310"/>
    <lineage>
        <taxon>Eukaryota</taxon>
        <taxon>Fungi</taxon>
        <taxon>Fungi incertae sedis</taxon>
        <taxon>Mucoromycota</taxon>
        <taxon>Glomeromycotina</taxon>
        <taxon>Glomeromycetes</taxon>
        <taxon>Glomerales</taxon>
        <taxon>Glomeraceae</taxon>
        <taxon>Funneliformis</taxon>
    </lineage>
</organism>
<feature type="transmembrane region" description="Helical" evidence="14">
    <location>
        <begin position="794"/>
        <end position="816"/>
    </location>
</feature>
<dbReference type="PROSITE" id="PS50836">
    <property type="entry name" value="DOMON"/>
    <property type="match status" value="1"/>
</dbReference>
<evidence type="ECO:0000259" key="19">
    <source>
        <dbReference type="PROSITE" id="PS51384"/>
    </source>
</evidence>
<proteinExistence type="predicted"/>
<dbReference type="PANTHER" id="PTHR11475:SF4">
    <property type="entry name" value="CHORION PEROXIDASE"/>
    <property type="match status" value="1"/>
</dbReference>
<dbReference type="Gene3D" id="3.10.120.10">
    <property type="entry name" value="Cytochrome b5-like heme/steroid binding domain"/>
    <property type="match status" value="1"/>
</dbReference>
<evidence type="ECO:0000256" key="13">
    <source>
        <dbReference type="SAM" id="MobiDB-lite"/>
    </source>
</evidence>
<keyword evidence="5" id="KW-0964">Secreted</keyword>
<dbReference type="Proteomes" id="UP000789570">
    <property type="component" value="Unassembled WGS sequence"/>
</dbReference>
<evidence type="ECO:0000256" key="11">
    <source>
        <dbReference type="ARBA" id="ARBA00023180"/>
    </source>
</evidence>
<dbReference type="Gene3D" id="1.10.640.10">
    <property type="entry name" value="Haem peroxidase domain superfamily, animal type"/>
    <property type="match status" value="1"/>
</dbReference>
<keyword evidence="9" id="KW-0560">Oxidoreductase</keyword>
<dbReference type="Pfam" id="PF00173">
    <property type="entry name" value="Cyt-b5"/>
    <property type="match status" value="1"/>
</dbReference>
<keyword evidence="15" id="KW-0732">Signal</keyword>
<keyword evidence="6 14" id="KW-0812">Transmembrane</keyword>
<dbReference type="PROSITE" id="PS51384">
    <property type="entry name" value="FAD_FR"/>
    <property type="match status" value="1"/>
</dbReference>
<keyword evidence="8 14" id="KW-1133">Transmembrane helix</keyword>
<dbReference type="SUPFAM" id="SSF48113">
    <property type="entry name" value="Heme-dependent peroxidases"/>
    <property type="match status" value="1"/>
</dbReference>
<feature type="transmembrane region" description="Helical" evidence="14">
    <location>
        <begin position="728"/>
        <end position="753"/>
    </location>
</feature>
<evidence type="ECO:0000256" key="8">
    <source>
        <dbReference type="ARBA" id="ARBA00022989"/>
    </source>
</evidence>
<feature type="compositionally biased region" description="Polar residues" evidence="13">
    <location>
        <begin position="1447"/>
        <end position="1456"/>
    </location>
</feature>
<keyword evidence="12" id="KW-0408">Iron</keyword>
<dbReference type="InterPro" id="IPR005018">
    <property type="entry name" value="DOMON_domain"/>
</dbReference>
<dbReference type="SUPFAM" id="SSF63380">
    <property type="entry name" value="Riboflavin synthase domain-like"/>
    <property type="match status" value="1"/>
</dbReference>
<dbReference type="GO" id="GO:0006979">
    <property type="term" value="P:response to oxidative stress"/>
    <property type="evidence" value="ECO:0007669"/>
    <property type="project" value="InterPro"/>
</dbReference>
<dbReference type="Pfam" id="PF03351">
    <property type="entry name" value="DOMON"/>
    <property type="match status" value="1"/>
</dbReference>
<dbReference type="PANTHER" id="PTHR11475">
    <property type="entry name" value="OXIDASE/PEROXIDASE"/>
    <property type="match status" value="1"/>
</dbReference>
<feature type="domain" description="FAD-binding FR-type" evidence="19">
    <location>
        <begin position="1094"/>
        <end position="1202"/>
    </location>
</feature>
<dbReference type="EMBL" id="CAJVPQ010000679">
    <property type="protein sequence ID" value="CAG8502070.1"/>
    <property type="molecule type" value="Genomic_DNA"/>
</dbReference>
<dbReference type="InterPro" id="IPR039261">
    <property type="entry name" value="FNR_nucleotide-bd"/>
</dbReference>
<keyword evidence="12" id="KW-0349">Heme</keyword>
<comment type="caution">
    <text evidence="20">The sequence shown here is derived from an EMBL/GenBank/DDBJ whole genome shotgun (WGS) entry which is preliminary data.</text>
</comment>
<evidence type="ECO:0000313" key="20">
    <source>
        <dbReference type="EMBL" id="CAG8502070.1"/>
    </source>
</evidence>
<keyword evidence="21" id="KW-1185">Reference proteome</keyword>
<keyword evidence="12" id="KW-0479">Metal-binding</keyword>
<dbReference type="Pfam" id="PF00175">
    <property type="entry name" value="NAD_binding_1"/>
    <property type="match status" value="1"/>
</dbReference>
<dbReference type="SUPFAM" id="SSF49344">
    <property type="entry name" value="CBD9-like"/>
    <property type="match status" value="1"/>
</dbReference>
<evidence type="ECO:0000256" key="4">
    <source>
        <dbReference type="ARBA" id="ARBA00022448"/>
    </source>
</evidence>
<dbReference type="SUPFAM" id="SSF52343">
    <property type="entry name" value="Ferredoxin reductase-like, C-terminal NADP-linked domain"/>
    <property type="match status" value="1"/>
</dbReference>
<dbReference type="SMART" id="SM00664">
    <property type="entry name" value="DoH"/>
    <property type="match status" value="1"/>
</dbReference>
<feature type="transmembrane region" description="Helical" evidence="14">
    <location>
        <begin position="837"/>
        <end position="859"/>
    </location>
</feature>
<dbReference type="OrthoDB" id="823504at2759"/>
<keyword evidence="4" id="KW-0813">Transport</keyword>
<evidence type="ECO:0000256" key="9">
    <source>
        <dbReference type="ARBA" id="ARBA00023002"/>
    </source>
</evidence>
<dbReference type="Pfam" id="PF03098">
    <property type="entry name" value="An_peroxidase"/>
    <property type="match status" value="2"/>
</dbReference>
<evidence type="ECO:0000256" key="5">
    <source>
        <dbReference type="ARBA" id="ARBA00022525"/>
    </source>
</evidence>
<dbReference type="Gene3D" id="2.40.30.10">
    <property type="entry name" value="Translation factors"/>
    <property type="match status" value="1"/>
</dbReference>
<dbReference type="InterPro" id="IPR001199">
    <property type="entry name" value="Cyt_B5-like_heme/steroid-bd"/>
</dbReference>
<evidence type="ECO:0000256" key="12">
    <source>
        <dbReference type="PIRSR" id="PIRSR619791-2"/>
    </source>
</evidence>
<evidence type="ECO:0000313" key="21">
    <source>
        <dbReference type="Proteomes" id="UP000789570"/>
    </source>
</evidence>
<feature type="domain" description="Cytochrome b561" evidence="18">
    <location>
        <begin position="694"/>
        <end position="891"/>
    </location>
</feature>
<dbReference type="CDD" id="cd09631">
    <property type="entry name" value="DOMON_DOH"/>
    <property type="match status" value="1"/>
</dbReference>
<dbReference type="GO" id="GO:0020037">
    <property type="term" value="F:heme binding"/>
    <property type="evidence" value="ECO:0007669"/>
    <property type="project" value="InterPro"/>
</dbReference>
<dbReference type="InterPro" id="IPR017938">
    <property type="entry name" value="Riboflavin_synthase-like_b-brl"/>
</dbReference>
<dbReference type="GO" id="GO:0016020">
    <property type="term" value="C:membrane"/>
    <property type="evidence" value="ECO:0007669"/>
    <property type="project" value="UniProtKB-SubCell"/>
</dbReference>
<gene>
    <name evidence="20" type="ORF">FCALED_LOCUS3757</name>
</gene>
<dbReference type="PROSITE" id="PS50939">
    <property type="entry name" value="CYTOCHROME_B561"/>
    <property type="match status" value="1"/>
</dbReference>
<dbReference type="InterPro" id="IPR006593">
    <property type="entry name" value="Cyt_b561/ferric_Rdtase_TM"/>
</dbReference>
<feature type="compositionally biased region" description="Low complexity" evidence="13">
    <location>
        <begin position="1472"/>
        <end position="1485"/>
    </location>
</feature>
<keyword evidence="11" id="KW-0325">Glycoprotein</keyword>
<dbReference type="InterPro" id="IPR019791">
    <property type="entry name" value="Haem_peroxidase_animal"/>
</dbReference>
<dbReference type="GO" id="GO:0004601">
    <property type="term" value="F:peroxidase activity"/>
    <property type="evidence" value="ECO:0007669"/>
    <property type="project" value="InterPro"/>
</dbReference>
<feature type="domain" description="Cytochrome b5 heme-binding" evidence="16">
    <location>
        <begin position="919"/>
        <end position="973"/>
    </location>
</feature>
<name>A0A9N9F0I0_9GLOM</name>
<comment type="subcellular location">
    <subcellularLocation>
        <location evidence="2">Membrane</location>
    </subcellularLocation>
    <subcellularLocation>
        <location evidence="3">Secreted</location>
    </subcellularLocation>
</comment>
<dbReference type="InterPro" id="IPR008333">
    <property type="entry name" value="Cbr1-like_FAD-bd_dom"/>
</dbReference>
<keyword evidence="7" id="KW-0249">Electron transport</keyword>
<dbReference type="InterPro" id="IPR001433">
    <property type="entry name" value="OxRdtase_FAD/NAD-bd"/>
</dbReference>
<dbReference type="InterPro" id="IPR045266">
    <property type="entry name" value="DOH_DOMON"/>
</dbReference>
<evidence type="ECO:0000256" key="2">
    <source>
        <dbReference type="ARBA" id="ARBA00004370"/>
    </source>
</evidence>
<dbReference type="GO" id="GO:0005576">
    <property type="term" value="C:extracellular region"/>
    <property type="evidence" value="ECO:0007669"/>
    <property type="project" value="UniProtKB-SubCell"/>
</dbReference>
<accession>A0A9N9F0I0</accession>
<dbReference type="CDD" id="cd08760">
    <property type="entry name" value="Cyt_b561_FRRS1_like"/>
    <property type="match status" value="1"/>
</dbReference>
<evidence type="ECO:0000259" key="17">
    <source>
        <dbReference type="PROSITE" id="PS50836"/>
    </source>
</evidence>
<protein>
    <submittedName>
        <fullName evidence="20">8504_t:CDS:1</fullName>
    </submittedName>
</protein>
<reference evidence="20" key="1">
    <citation type="submission" date="2021-06" db="EMBL/GenBank/DDBJ databases">
        <authorList>
            <person name="Kallberg Y."/>
            <person name="Tangrot J."/>
            <person name="Rosling A."/>
        </authorList>
    </citation>
    <scope>NUCLEOTIDE SEQUENCE</scope>
    <source>
        <strain evidence="20">UK204</strain>
    </source>
</reference>